<comment type="caution">
    <text evidence="3">The sequence shown here is derived from an EMBL/GenBank/DDBJ whole genome shotgun (WGS) entry which is preliminary data.</text>
</comment>
<dbReference type="InterPro" id="IPR027363">
    <property type="entry name" value="M1Pi_N"/>
</dbReference>
<dbReference type="PANTHER" id="PTHR43475:SF1">
    <property type="entry name" value="METHYLTHIORIBOSE-1-PHOSPHATE ISOMERASE"/>
    <property type="match status" value="1"/>
</dbReference>
<dbReference type="SUPFAM" id="SSF100950">
    <property type="entry name" value="NagB/RpiA/CoA transferase-like"/>
    <property type="match status" value="1"/>
</dbReference>
<dbReference type="InterPro" id="IPR042529">
    <property type="entry name" value="IF_2B-like_C"/>
</dbReference>
<name>A0ABY0ENN9_CLOTA</name>
<dbReference type="InterPro" id="IPR011559">
    <property type="entry name" value="Initiation_fac_2B_a/b/d"/>
</dbReference>
<protein>
    <submittedName>
        <fullName evidence="3">S-methyl-5-thioribose-1-phosphate isomerase</fullName>
    </submittedName>
</protein>
<keyword evidence="2 3" id="KW-0413">Isomerase</keyword>
<dbReference type="Proteomes" id="UP000290273">
    <property type="component" value="Unassembled WGS sequence"/>
</dbReference>
<sequence length="350" mass="39471">MERSDKDLAFMLRYENVAWYDGGKVKILDRRIYPTEVKFVTCNTHEEVAKAITDMVTQSAGPYTAAGMGMALAAYECRNLSYKEQIEYLENAAYKLANARPTTANRMTLVVKGCLEAAKVAMKNGEKVDQVIFEHTVKSMNNRYSRIGEVAKYLVDMFPQKGNIMTQCFGETIVGMMLKEAKNRNKNIKLFCPETRPYLQGARLTASVAYDQGFDVTVITDNMPAFTMKNKNIDVFTSAADSICLDGHIVNKVGTLQIAIVAKYFGIPYFVTGIPDRDHKSISQVQIEERDPKQVLEFRGIKNTMEGVKGYYPSFDITPPHLVSGVVTDKGIFSPCDLDRYFQTKVENYY</sequence>
<evidence type="ECO:0000313" key="3">
    <source>
        <dbReference type="EMBL" id="RXI55370.1"/>
    </source>
</evidence>
<accession>A0ABY0ENN9</accession>
<dbReference type="InterPro" id="IPR000649">
    <property type="entry name" value="IF-2B-related"/>
</dbReference>
<dbReference type="NCBIfam" id="TIGR00524">
    <property type="entry name" value="eIF-2B_rel"/>
    <property type="match status" value="1"/>
</dbReference>
<comment type="similarity">
    <text evidence="1">Belongs to the eIF-2B alpha/beta/delta subunits family. MtnA subfamily.</text>
</comment>
<dbReference type="Gene3D" id="1.20.120.420">
    <property type="entry name" value="translation initiation factor eif-2b, domain 1"/>
    <property type="match status" value="1"/>
</dbReference>
<evidence type="ECO:0000256" key="1">
    <source>
        <dbReference type="ARBA" id="ARBA00009117"/>
    </source>
</evidence>
<dbReference type="InterPro" id="IPR037171">
    <property type="entry name" value="NagB/RpiA_transferase-like"/>
</dbReference>
<proteinExistence type="inferred from homology"/>
<reference evidence="3 4" key="1">
    <citation type="submission" date="2018-06" db="EMBL/GenBank/DDBJ databases">
        <title>Genome conservation of Clostridium tetani.</title>
        <authorList>
            <person name="Bruggemann H."/>
            <person name="Popoff M.R."/>
        </authorList>
    </citation>
    <scope>NUCLEOTIDE SEQUENCE [LARGE SCALE GENOMIC DNA]</scope>
    <source>
        <strain evidence="3 4">63.05</strain>
    </source>
</reference>
<dbReference type="EMBL" id="QMAU01000037">
    <property type="protein sequence ID" value="RXI55370.1"/>
    <property type="molecule type" value="Genomic_DNA"/>
</dbReference>
<dbReference type="RefSeq" id="WP_023437805.1">
    <property type="nucleotide sequence ID" value="NZ_CASHSW010000023.1"/>
</dbReference>
<organism evidence="3 4">
    <name type="scientific">Clostridium tetani</name>
    <dbReference type="NCBI Taxonomy" id="1513"/>
    <lineage>
        <taxon>Bacteria</taxon>
        <taxon>Bacillati</taxon>
        <taxon>Bacillota</taxon>
        <taxon>Clostridia</taxon>
        <taxon>Eubacteriales</taxon>
        <taxon>Clostridiaceae</taxon>
        <taxon>Clostridium</taxon>
    </lineage>
</organism>
<dbReference type="Pfam" id="PF01008">
    <property type="entry name" value="IF-2B"/>
    <property type="match status" value="1"/>
</dbReference>
<dbReference type="PANTHER" id="PTHR43475">
    <property type="entry name" value="METHYLTHIORIBOSE-1-PHOSPHATE ISOMERASE"/>
    <property type="match status" value="1"/>
</dbReference>
<gene>
    <name evidence="3" type="ORF">DP131_08200</name>
</gene>
<evidence type="ECO:0000313" key="4">
    <source>
        <dbReference type="Proteomes" id="UP000290273"/>
    </source>
</evidence>
<dbReference type="Gene3D" id="3.40.50.10470">
    <property type="entry name" value="Translation initiation factor eif-2b, domain 2"/>
    <property type="match status" value="1"/>
</dbReference>
<evidence type="ECO:0000256" key="2">
    <source>
        <dbReference type="ARBA" id="ARBA00023235"/>
    </source>
</evidence>
<dbReference type="NCBIfam" id="NF004326">
    <property type="entry name" value="PRK05720.1"/>
    <property type="match status" value="1"/>
</dbReference>
<dbReference type="GO" id="GO:0016853">
    <property type="term" value="F:isomerase activity"/>
    <property type="evidence" value="ECO:0007669"/>
    <property type="project" value="UniProtKB-KW"/>
</dbReference>